<accession>A0A5C6BI82</accession>
<dbReference type="AlphaFoldDB" id="A0A5C6BI82"/>
<evidence type="ECO:0000259" key="1">
    <source>
        <dbReference type="Pfam" id="PF01902"/>
    </source>
</evidence>
<dbReference type="RefSeq" id="WP_146369033.1">
    <property type="nucleotide sequence ID" value="NZ_SJPP01000001.1"/>
</dbReference>
<dbReference type="EMBL" id="SJPP01000001">
    <property type="protein sequence ID" value="TWU11422.1"/>
    <property type="molecule type" value="Genomic_DNA"/>
</dbReference>
<keyword evidence="3" id="KW-1185">Reference proteome</keyword>
<dbReference type="OrthoDB" id="3572539at2"/>
<comment type="caution">
    <text evidence="2">The sequence shown here is derived from an EMBL/GenBank/DDBJ whole genome shotgun (WGS) entry which is preliminary data.</text>
</comment>
<dbReference type="CDD" id="cd01994">
    <property type="entry name" value="AANH_PF0828-like"/>
    <property type="match status" value="1"/>
</dbReference>
<gene>
    <name evidence="2" type="ORF">CA54_02290</name>
</gene>
<dbReference type="SUPFAM" id="SSF52402">
    <property type="entry name" value="Adenine nucleotide alpha hydrolases-like"/>
    <property type="match status" value="1"/>
</dbReference>
<organism evidence="2 3">
    <name type="scientific">Symmachiella macrocystis</name>
    <dbReference type="NCBI Taxonomy" id="2527985"/>
    <lineage>
        <taxon>Bacteria</taxon>
        <taxon>Pseudomonadati</taxon>
        <taxon>Planctomycetota</taxon>
        <taxon>Planctomycetia</taxon>
        <taxon>Planctomycetales</taxon>
        <taxon>Planctomycetaceae</taxon>
        <taxon>Symmachiella</taxon>
    </lineage>
</organism>
<name>A0A5C6BI82_9PLAN</name>
<reference evidence="2 3" key="1">
    <citation type="submission" date="2019-02" db="EMBL/GenBank/DDBJ databases">
        <title>Deep-cultivation of Planctomycetes and their phenomic and genomic characterization uncovers novel biology.</title>
        <authorList>
            <person name="Wiegand S."/>
            <person name="Jogler M."/>
            <person name="Boedeker C."/>
            <person name="Pinto D."/>
            <person name="Vollmers J."/>
            <person name="Rivas-Marin E."/>
            <person name="Kohn T."/>
            <person name="Peeters S.H."/>
            <person name="Heuer A."/>
            <person name="Rast P."/>
            <person name="Oberbeckmann S."/>
            <person name="Bunk B."/>
            <person name="Jeske O."/>
            <person name="Meyerdierks A."/>
            <person name="Storesund J.E."/>
            <person name="Kallscheuer N."/>
            <person name="Luecker S."/>
            <person name="Lage O.M."/>
            <person name="Pohl T."/>
            <person name="Merkel B.J."/>
            <person name="Hornburger P."/>
            <person name="Mueller R.-W."/>
            <person name="Bruemmer F."/>
            <person name="Labrenz M."/>
            <person name="Spormann A.M."/>
            <person name="Op Den Camp H."/>
            <person name="Overmann J."/>
            <person name="Amann R."/>
            <person name="Jetten M.S.M."/>
            <person name="Mascher T."/>
            <person name="Medema M.H."/>
            <person name="Devos D.P."/>
            <person name="Kaster A.-K."/>
            <person name="Ovreas L."/>
            <person name="Rohde M."/>
            <person name="Galperin M.Y."/>
            <person name="Jogler C."/>
        </authorList>
    </citation>
    <scope>NUCLEOTIDE SEQUENCE [LARGE SCALE GENOMIC DNA]</scope>
    <source>
        <strain evidence="2 3">CA54</strain>
    </source>
</reference>
<sequence length="221" mass="25099">MSALIYVCFSGGKDSLLMLHELKSAGEWDVVKLITTITAGYDRISMHGVRRELLHRQAVALEIPLLEVAISPQANNDEYESAMRRAWKEAVQSGIDTIAFGDIFLQDLKEYRERQLAGHALQCHFPLWQRETADLVRLFIDLGYRAITTCVDPRKLDASFAGRIIDDEFLNDLPEGVDPCGENGEFHSFVFDGPLFREPVCFSRGEVIDRDNFLFCELNPQ</sequence>
<feature type="domain" description="Diphthamide synthase" evidence="1">
    <location>
        <begin position="7"/>
        <end position="201"/>
    </location>
</feature>
<evidence type="ECO:0000313" key="3">
    <source>
        <dbReference type="Proteomes" id="UP000320735"/>
    </source>
</evidence>
<keyword evidence="2" id="KW-0067">ATP-binding</keyword>
<protein>
    <submittedName>
        <fullName evidence="2">ATP-binding region</fullName>
    </submittedName>
</protein>
<dbReference type="InterPro" id="IPR014729">
    <property type="entry name" value="Rossmann-like_a/b/a_fold"/>
</dbReference>
<dbReference type="Gene3D" id="3.40.50.620">
    <property type="entry name" value="HUPs"/>
    <property type="match status" value="1"/>
</dbReference>
<dbReference type="Proteomes" id="UP000320735">
    <property type="component" value="Unassembled WGS sequence"/>
</dbReference>
<dbReference type="Pfam" id="PF01902">
    <property type="entry name" value="Diphthami_syn_2"/>
    <property type="match status" value="1"/>
</dbReference>
<proteinExistence type="predicted"/>
<keyword evidence="2" id="KW-0547">Nucleotide-binding</keyword>
<dbReference type="InterPro" id="IPR002761">
    <property type="entry name" value="Diphthami_syn_dom"/>
</dbReference>
<dbReference type="Gene3D" id="3.90.1490.10">
    <property type="entry name" value="putative n-type atp pyrophosphatase, domain 2"/>
    <property type="match status" value="1"/>
</dbReference>
<dbReference type="GO" id="GO:0005524">
    <property type="term" value="F:ATP binding"/>
    <property type="evidence" value="ECO:0007669"/>
    <property type="project" value="UniProtKB-KW"/>
</dbReference>
<evidence type="ECO:0000313" key="2">
    <source>
        <dbReference type="EMBL" id="TWU11422.1"/>
    </source>
</evidence>